<evidence type="ECO:0000313" key="2">
    <source>
        <dbReference type="Proteomes" id="UP000218231"/>
    </source>
</evidence>
<evidence type="ECO:0000313" key="1">
    <source>
        <dbReference type="EMBL" id="PAV65887.1"/>
    </source>
</evidence>
<keyword evidence="2" id="KW-1185">Reference proteome</keyword>
<proteinExistence type="predicted"/>
<dbReference type="AlphaFoldDB" id="A0A2A2JW25"/>
<dbReference type="EMBL" id="LIAE01010187">
    <property type="protein sequence ID" value="PAV65887.1"/>
    <property type="molecule type" value="Genomic_DNA"/>
</dbReference>
<accession>A0A2A2JW25</accession>
<sequence>MDEIERRIAERHFKLGEGILQIYTEDPDGEMYDSLLRQGREICASLPGDKVSLCFVDGVRCQAGADSELKTVMVWKGMLDLVIKLASLVTVHARPIPPAYQASPLPWRHDVKVWLKDGIFDWESPDYWWLRDPEYRATFETFAFAIFCFILLHEVGHFHNLHAVRRAERGAPPEAEAADDRERLEKHAREVIADTYAMQFLMDELKKRFFADEPHYHPQKHIEITEACFTFALIAASATLWGFSVVIPMDESHQKNSYPGHAFRLRTIQSTALEHRINGLEPHTAHRIISTAMKQCAEIMSVLSGGDFVTWDQTLQNPIHGAHYEKVCEEVNNWSNPFYGSKN</sequence>
<gene>
    <name evidence="1" type="ORF">WR25_15564</name>
</gene>
<reference evidence="1 2" key="1">
    <citation type="journal article" date="2017" name="Curr. Biol.">
        <title>Genome architecture and evolution of a unichromosomal asexual nematode.</title>
        <authorList>
            <person name="Fradin H."/>
            <person name="Zegar C."/>
            <person name="Gutwein M."/>
            <person name="Lucas J."/>
            <person name="Kovtun M."/>
            <person name="Corcoran D."/>
            <person name="Baugh L.R."/>
            <person name="Kiontke K."/>
            <person name="Gunsalus K."/>
            <person name="Fitch D.H."/>
            <person name="Piano F."/>
        </authorList>
    </citation>
    <scope>NUCLEOTIDE SEQUENCE [LARGE SCALE GENOMIC DNA]</scope>
    <source>
        <strain evidence="1">PF1309</strain>
    </source>
</reference>
<name>A0A2A2JW25_9BILA</name>
<organism evidence="1 2">
    <name type="scientific">Diploscapter pachys</name>
    <dbReference type="NCBI Taxonomy" id="2018661"/>
    <lineage>
        <taxon>Eukaryota</taxon>
        <taxon>Metazoa</taxon>
        <taxon>Ecdysozoa</taxon>
        <taxon>Nematoda</taxon>
        <taxon>Chromadorea</taxon>
        <taxon>Rhabditida</taxon>
        <taxon>Rhabditina</taxon>
        <taxon>Rhabditomorpha</taxon>
        <taxon>Rhabditoidea</taxon>
        <taxon>Rhabditidae</taxon>
        <taxon>Diploscapter</taxon>
    </lineage>
</organism>
<comment type="caution">
    <text evidence="1">The sequence shown here is derived from an EMBL/GenBank/DDBJ whole genome shotgun (WGS) entry which is preliminary data.</text>
</comment>
<dbReference type="Proteomes" id="UP000218231">
    <property type="component" value="Unassembled WGS sequence"/>
</dbReference>
<protein>
    <submittedName>
        <fullName evidence="1">Uncharacterized protein</fullName>
    </submittedName>
</protein>